<dbReference type="RefSeq" id="XP_069208040.1">
    <property type="nucleotide sequence ID" value="XM_069353398.1"/>
</dbReference>
<sequence>MNKMTSLPPPIPSSNHMLLQQDHIIDCILGHVPKRTLVVCLRACEPLQYAAARRLYHTVTLNDDKFIAKFFKGVEVGTSLTTKSDCGWLNNPRKGVCQRLKKFPKVDLVMPSPLAPPPVKTYDFLYGEASGASKEPIDPVPASLDDEWLDEPSSTSKRNTKAPFLALVKVLTIGDHHLCTCAHFGPTVAPLLSRIQVLRITAHFDFLFSLNPPCDGNVSCPLMTAVKTPKIVFRNLDGQGIPLPQFNRYHELWKPNLYAPLKNCVWTAAQHITEVVLFFPTHARRYGATNLVHIAKFFPNTELFKVIFWDTWEGWMDDDEIQMLLHTNAKVTLWGLGHLTFAPIGDISHFWHSGNMAPDLSRMVWTEIHTGIAFQVLAGKRAAENDWVKRVMSFCLSHYMAAEEWRFGELEAGA</sequence>
<keyword evidence="2" id="KW-1185">Reference proteome</keyword>
<accession>A0ABR3Q070</accession>
<dbReference type="EMBL" id="JBBXJM010000004">
    <property type="protein sequence ID" value="KAL1408096.1"/>
    <property type="molecule type" value="Genomic_DNA"/>
</dbReference>
<proteinExistence type="predicted"/>
<comment type="caution">
    <text evidence="1">The sequence shown here is derived from an EMBL/GenBank/DDBJ whole genome shotgun (WGS) entry which is preliminary data.</text>
</comment>
<evidence type="ECO:0000313" key="1">
    <source>
        <dbReference type="EMBL" id="KAL1408096.1"/>
    </source>
</evidence>
<evidence type="ECO:0000313" key="2">
    <source>
        <dbReference type="Proteomes" id="UP001565368"/>
    </source>
</evidence>
<name>A0ABR3Q070_9TREE</name>
<protein>
    <recommendedName>
        <fullName evidence="3">F-box domain-containing protein</fullName>
    </recommendedName>
</protein>
<dbReference type="GeneID" id="95985942"/>
<gene>
    <name evidence="1" type="ORF">Q8F55_004899</name>
</gene>
<organism evidence="1 2">
    <name type="scientific">Vanrija albida</name>
    <dbReference type="NCBI Taxonomy" id="181172"/>
    <lineage>
        <taxon>Eukaryota</taxon>
        <taxon>Fungi</taxon>
        <taxon>Dikarya</taxon>
        <taxon>Basidiomycota</taxon>
        <taxon>Agaricomycotina</taxon>
        <taxon>Tremellomycetes</taxon>
        <taxon>Trichosporonales</taxon>
        <taxon>Trichosporonaceae</taxon>
        <taxon>Vanrija</taxon>
    </lineage>
</organism>
<reference evidence="1 2" key="1">
    <citation type="submission" date="2023-08" db="EMBL/GenBank/DDBJ databases">
        <title>Annotated Genome Sequence of Vanrija albida AlHP1.</title>
        <authorList>
            <person name="Herzog R."/>
        </authorList>
    </citation>
    <scope>NUCLEOTIDE SEQUENCE [LARGE SCALE GENOMIC DNA]</scope>
    <source>
        <strain evidence="1 2">AlHP1</strain>
    </source>
</reference>
<evidence type="ECO:0008006" key="3">
    <source>
        <dbReference type="Google" id="ProtNLM"/>
    </source>
</evidence>
<dbReference type="Proteomes" id="UP001565368">
    <property type="component" value="Unassembled WGS sequence"/>
</dbReference>